<organism evidence="2 3">
    <name type="scientific">Psilocybe cyanescens</name>
    <dbReference type="NCBI Taxonomy" id="93625"/>
    <lineage>
        <taxon>Eukaryota</taxon>
        <taxon>Fungi</taxon>
        <taxon>Dikarya</taxon>
        <taxon>Basidiomycota</taxon>
        <taxon>Agaricomycotina</taxon>
        <taxon>Agaricomycetes</taxon>
        <taxon>Agaricomycetidae</taxon>
        <taxon>Agaricales</taxon>
        <taxon>Agaricineae</taxon>
        <taxon>Strophariaceae</taxon>
        <taxon>Psilocybe</taxon>
    </lineage>
</organism>
<reference evidence="2 3" key="1">
    <citation type="journal article" date="2018" name="Evol. Lett.">
        <title>Horizontal gene cluster transfer increased hallucinogenic mushroom diversity.</title>
        <authorList>
            <person name="Reynolds H.T."/>
            <person name="Vijayakumar V."/>
            <person name="Gluck-Thaler E."/>
            <person name="Korotkin H.B."/>
            <person name="Matheny P.B."/>
            <person name="Slot J.C."/>
        </authorList>
    </citation>
    <scope>NUCLEOTIDE SEQUENCE [LARGE SCALE GENOMIC DNA]</scope>
    <source>
        <strain evidence="2 3">2631</strain>
    </source>
</reference>
<dbReference type="EMBL" id="NHYD01003342">
    <property type="protein sequence ID" value="PPQ80217.1"/>
    <property type="molecule type" value="Genomic_DNA"/>
</dbReference>
<gene>
    <name evidence="2" type="ORF">CVT25_003570</name>
</gene>
<feature type="transmembrane region" description="Helical" evidence="1">
    <location>
        <begin position="73"/>
        <end position="94"/>
    </location>
</feature>
<name>A0A409WNY4_PSICY</name>
<accession>A0A409WNY4</accession>
<evidence type="ECO:0000256" key="1">
    <source>
        <dbReference type="SAM" id="Phobius"/>
    </source>
</evidence>
<evidence type="ECO:0000313" key="3">
    <source>
        <dbReference type="Proteomes" id="UP000283269"/>
    </source>
</evidence>
<evidence type="ECO:0000313" key="2">
    <source>
        <dbReference type="EMBL" id="PPQ80217.1"/>
    </source>
</evidence>
<comment type="caution">
    <text evidence="2">The sequence shown here is derived from an EMBL/GenBank/DDBJ whole genome shotgun (WGS) entry which is preliminary data.</text>
</comment>
<dbReference type="AlphaFoldDB" id="A0A409WNY4"/>
<dbReference type="InParanoid" id="A0A409WNY4"/>
<dbReference type="Proteomes" id="UP000283269">
    <property type="component" value="Unassembled WGS sequence"/>
</dbReference>
<sequence>MHGFDPHHFGSDNTISLSGLGQHVARSLSKIAELTGQLAIRSGHPLVDDASGVGLDALVGCALLVLVHVHPRFFALALAIVLPFAALHILVLVLPRSALPLRALQFREHLRPLLDAAGIQPGLGHLAGQLGERAQGGGARDAGLVLFGFFDRLRFDLMRKGNLGFVCFALVVRVELCGGAEGTYNVGVAVIEAFGLELLLLALEGLELLGDVGIDEVGDVLAFPDFGHNVHLPFWVGEQVVLCEHQAVFSKTNRKEKNNNARFMPALLELDIALEPLPLGVVLVVLLPVLDSIRDVRRADNIVSRLRLRDMDAVDDRVNLGPLHLGVHAVREERIARPVLDLHDAFFRVAGNLHVLHVLLVDDLLDHRAGVRVHVFEAFYVDFVNDEQGGFSGE</sequence>
<keyword evidence="1" id="KW-1133">Transmembrane helix</keyword>
<protein>
    <submittedName>
        <fullName evidence="2">Uncharacterized protein</fullName>
    </submittedName>
</protein>
<proteinExistence type="predicted"/>
<keyword evidence="1" id="KW-0472">Membrane</keyword>
<keyword evidence="1" id="KW-0812">Transmembrane</keyword>
<keyword evidence="3" id="KW-1185">Reference proteome</keyword>